<keyword evidence="2" id="KW-1185">Reference proteome</keyword>
<evidence type="ECO:0000313" key="1">
    <source>
        <dbReference type="EMBL" id="KAF9648711.1"/>
    </source>
</evidence>
<dbReference type="EMBL" id="MU118009">
    <property type="protein sequence ID" value="KAF9648711.1"/>
    <property type="molecule type" value="Genomic_DNA"/>
</dbReference>
<sequence length="160" mass="18182">MAGLYTPMIFESLGIPYQIVDADTRERVGGRIFTYHFPGGGPYDYFDIGAMRFPRTPFMKRTFDLAEERGLPVKLIPYIRKMVGPSPNTLLFYNNARINNGIPSVMDNPFGIDHIDDPSLRTPEGVSQRVAEVLRPFRGLFRADPWDPPLDIEKAMEDLS</sequence>
<proteinExistence type="predicted"/>
<dbReference type="Proteomes" id="UP000886501">
    <property type="component" value="Unassembled WGS sequence"/>
</dbReference>
<feature type="non-terminal residue" evidence="1">
    <location>
        <position position="160"/>
    </location>
</feature>
<evidence type="ECO:0000313" key="2">
    <source>
        <dbReference type="Proteomes" id="UP000886501"/>
    </source>
</evidence>
<organism evidence="1 2">
    <name type="scientific">Thelephora ganbajun</name>
    <name type="common">Ganba fungus</name>
    <dbReference type="NCBI Taxonomy" id="370292"/>
    <lineage>
        <taxon>Eukaryota</taxon>
        <taxon>Fungi</taxon>
        <taxon>Dikarya</taxon>
        <taxon>Basidiomycota</taxon>
        <taxon>Agaricomycotina</taxon>
        <taxon>Agaricomycetes</taxon>
        <taxon>Thelephorales</taxon>
        <taxon>Thelephoraceae</taxon>
        <taxon>Thelephora</taxon>
    </lineage>
</organism>
<gene>
    <name evidence="1" type="ORF">BDM02DRAFT_3269303</name>
</gene>
<comment type="caution">
    <text evidence="1">The sequence shown here is derived from an EMBL/GenBank/DDBJ whole genome shotgun (WGS) entry which is preliminary data.</text>
</comment>
<reference evidence="1" key="1">
    <citation type="submission" date="2019-10" db="EMBL/GenBank/DDBJ databases">
        <authorList>
            <consortium name="DOE Joint Genome Institute"/>
            <person name="Kuo A."/>
            <person name="Miyauchi S."/>
            <person name="Kiss E."/>
            <person name="Drula E."/>
            <person name="Kohler A."/>
            <person name="Sanchez-Garcia M."/>
            <person name="Andreopoulos B."/>
            <person name="Barry K.W."/>
            <person name="Bonito G."/>
            <person name="Buee M."/>
            <person name="Carver A."/>
            <person name="Chen C."/>
            <person name="Cichocki N."/>
            <person name="Clum A."/>
            <person name="Culley D."/>
            <person name="Crous P.W."/>
            <person name="Fauchery L."/>
            <person name="Girlanda M."/>
            <person name="Hayes R."/>
            <person name="Keri Z."/>
            <person name="Labutti K."/>
            <person name="Lipzen A."/>
            <person name="Lombard V."/>
            <person name="Magnuson J."/>
            <person name="Maillard F."/>
            <person name="Morin E."/>
            <person name="Murat C."/>
            <person name="Nolan M."/>
            <person name="Ohm R."/>
            <person name="Pangilinan J."/>
            <person name="Pereira M."/>
            <person name="Perotto S."/>
            <person name="Peter M."/>
            <person name="Riley R."/>
            <person name="Sitrit Y."/>
            <person name="Stielow B."/>
            <person name="Szollosi G."/>
            <person name="Zifcakova L."/>
            <person name="Stursova M."/>
            <person name="Spatafora J.W."/>
            <person name="Tedersoo L."/>
            <person name="Vaario L.-M."/>
            <person name="Yamada A."/>
            <person name="Yan M."/>
            <person name="Wang P."/>
            <person name="Xu J."/>
            <person name="Bruns T."/>
            <person name="Baldrian P."/>
            <person name="Vilgalys R."/>
            <person name="Henrissat B."/>
            <person name="Grigoriev I.V."/>
            <person name="Hibbett D."/>
            <person name="Nagy L.G."/>
            <person name="Martin F.M."/>
        </authorList>
    </citation>
    <scope>NUCLEOTIDE SEQUENCE</scope>
    <source>
        <strain evidence="1">P2</strain>
    </source>
</reference>
<protein>
    <submittedName>
        <fullName evidence="1">Uncharacterized protein</fullName>
    </submittedName>
</protein>
<reference evidence="1" key="2">
    <citation type="journal article" date="2020" name="Nat. Commun.">
        <title>Large-scale genome sequencing of mycorrhizal fungi provides insights into the early evolution of symbiotic traits.</title>
        <authorList>
            <person name="Miyauchi S."/>
            <person name="Kiss E."/>
            <person name="Kuo A."/>
            <person name="Drula E."/>
            <person name="Kohler A."/>
            <person name="Sanchez-Garcia M."/>
            <person name="Morin E."/>
            <person name="Andreopoulos B."/>
            <person name="Barry K.W."/>
            <person name="Bonito G."/>
            <person name="Buee M."/>
            <person name="Carver A."/>
            <person name="Chen C."/>
            <person name="Cichocki N."/>
            <person name="Clum A."/>
            <person name="Culley D."/>
            <person name="Crous P.W."/>
            <person name="Fauchery L."/>
            <person name="Girlanda M."/>
            <person name="Hayes R.D."/>
            <person name="Keri Z."/>
            <person name="LaButti K."/>
            <person name="Lipzen A."/>
            <person name="Lombard V."/>
            <person name="Magnuson J."/>
            <person name="Maillard F."/>
            <person name="Murat C."/>
            <person name="Nolan M."/>
            <person name="Ohm R.A."/>
            <person name="Pangilinan J."/>
            <person name="Pereira M.F."/>
            <person name="Perotto S."/>
            <person name="Peter M."/>
            <person name="Pfister S."/>
            <person name="Riley R."/>
            <person name="Sitrit Y."/>
            <person name="Stielow J.B."/>
            <person name="Szollosi G."/>
            <person name="Zifcakova L."/>
            <person name="Stursova M."/>
            <person name="Spatafora J.W."/>
            <person name="Tedersoo L."/>
            <person name="Vaario L.M."/>
            <person name="Yamada A."/>
            <person name="Yan M."/>
            <person name="Wang P."/>
            <person name="Xu J."/>
            <person name="Bruns T."/>
            <person name="Baldrian P."/>
            <person name="Vilgalys R."/>
            <person name="Dunand C."/>
            <person name="Henrissat B."/>
            <person name="Grigoriev I.V."/>
            <person name="Hibbett D."/>
            <person name="Nagy L.G."/>
            <person name="Martin F.M."/>
        </authorList>
    </citation>
    <scope>NUCLEOTIDE SEQUENCE</scope>
    <source>
        <strain evidence="1">P2</strain>
    </source>
</reference>
<name>A0ACB6ZGD0_THEGA</name>
<accession>A0ACB6ZGD0</accession>